<evidence type="ECO:0000256" key="13">
    <source>
        <dbReference type="SAM" id="MobiDB-lite"/>
    </source>
</evidence>
<dbReference type="InterPro" id="IPR015699">
    <property type="entry name" value="DNA-dir_RNA_pol1_lsu_N"/>
</dbReference>
<dbReference type="InterPro" id="IPR045867">
    <property type="entry name" value="DNA-dir_RpoC_beta_prime"/>
</dbReference>
<dbReference type="Gene3D" id="6.10.250.2940">
    <property type="match status" value="1"/>
</dbReference>
<dbReference type="Gene3D" id="1.10.132.30">
    <property type="match status" value="1"/>
</dbReference>
<dbReference type="InterPro" id="IPR044893">
    <property type="entry name" value="RNA_pol_Rpb1_clamp_domain"/>
</dbReference>
<dbReference type="EMBL" id="LWDD02000347">
    <property type="protein sequence ID" value="KAE8261571.1"/>
    <property type="molecule type" value="Genomic_DNA"/>
</dbReference>
<dbReference type="EC" id="2.7.7.6" evidence="12"/>
<evidence type="ECO:0000256" key="11">
    <source>
        <dbReference type="ARBA" id="ARBA00048552"/>
    </source>
</evidence>
<proteinExistence type="inferred from homology"/>
<comment type="function">
    <text evidence="12">DNA-dependent RNA polymerase catalyzes the transcription of DNA into RNA using the four ribonucleoside triphosphates as substrates.</text>
</comment>
<reference evidence="15" key="1">
    <citation type="submission" date="2016-04" db="EMBL/GenBank/DDBJ databases">
        <authorList>
            <person name="Nguyen H.D."/>
            <person name="Kesanakurti P."/>
            <person name="Cullis J."/>
            <person name="Levesque C.A."/>
            <person name="Hambleton S."/>
        </authorList>
    </citation>
    <scope>NUCLEOTIDE SEQUENCE</scope>
    <source>
        <strain evidence="15">DAOMC 238032</strain>
    </source>
</reference>
<dbReference type="InterPro" id="IPR038120">
    <property type="entry name" value="Rpb1_funnel_sf"/>
</dbReference>
<dbReference type="InterPro" id="IPR007083">
    <property type="entry name" value="RNA_pol_Rpb1_4"/>
</dbReference>
<evidence type="ECO:0000256" key="5">
    <source>
        <dbReference type="ARBA" id="ARBA00022695"/>
    </source>
</evidence>
<dbReference type="GO" id="GO:0006351">
    <property type="term" value="P:DNA-templated transcription"/>
    <property type="evidence" value="ECO:0007669"/>
    <property type="project" value="InterPro"/>
</dbReference>
<dbReference type="Proteomes" id="UP000077671">
    <property type="component" value="Unassembled WGS sequence"/>
</dbReference>
<dbReference type="Pfam" id="PF05000">
    <property type="entry name" value="RNA_pol_Rpb1_4"/>
    <property type="match status" value="1"/>
</dbReference>
<dbReference type="Pfam" id="PF04997">
    <property type="entry name" value="RNA_pol_Rpb1_1"/>
    <property type="match status" value="1"/>
</dbReference>
<feature type="domain" description="RNA polymerase N-terminal" evidence="14">
    <location>
        <begin position="406"/>
        <end position="773"/>
    </location>
</feature>
<comment type="subcellular location">
    <subcellularLocation>
        <location evidence="1">Nucleus</location>
    </subcellularLocation>
</comment>
<dbReference type="InterPro" id="IPR007066">
    <property type="entry name" value="RNA_pol_Rpb1_3"/>
</dbReference>
<dbReference type="CDD" id="cd01435">
    <property type="entry name" value="RNAP_I_RPA1_N"/>
    <property type="match status" value="1"/>
</dbReference>
<dbReference type="Gene3D" id="3.30.70.2850">
    <property type="match status" value="1"/>
</dbReference>
<keyword evidence="3 12" id="KW-0240">DNA-directed RNA polymerase</keyword>
<dbReference type="GO" id="GO:0005736">
    <property type="term" value="C:RNA polymerase I complex"/>
    <property type="evidence" value="ECO:0007669"/>
    <property type="project" value="UniProtKB-ARBA"/>
</dbReference>
<dbReference type="InterPro" id="IPR047107">
    <property type="entry name" value="DNA-dir_RNA_pol1_lsu_C"/>
</dbReference>
<feature type="compositionally biased region" description="Acidic residues" evidence="13">
    <location>
        <begin position="1539"/>
        <end position="1555"/>
    </location>
</feature>
<dbReference type="Gene3D" id="1.10.357.120">
    <property type="match status" value="1"/>
</dbReference>
<dbReference type="InterPro" id="IPR042102">
    <property type="entry name" value="RNA_pol_Rpb1_3_sf"/>
</dbReference>
<evidence type="ECO:0000256" key="3">
    <source>
        <dbReference type="ARBA" id="ARBA00022478"/>
    </source>
</evidence>
<name>A0A177VBL1_9BASI</name>
<comment type="caution">
    <text evidence="15">The sequence shown here is derived from an EMBL/GenBank/DDBJ whole genome shotgun (WGS) entry which is preliminary data.</text>
</comment>
<comment type="catalytic activity">
    <reaction evidence="11 12">
        <text>RNA(n) + a ribonucleoside 5'-triphosphate = RNA(n+1) + diphosphate</text>
        <dbReference type="Rhea" id="RHEA:21248"/>
        <dbReference type="Rhea" id="RHEA-COMP:14527"/>
        <dbReference type="Rhea" id="RHEA-COMP:17342"/>
        <dbReference type="ChEBI" id="CHEBI:33019"/>
        <dbReference type="ChEBI" id="CHEBI:61557"/>
        <dbReference type="ChEBI" id="CHEBI:140395"/>
        <dbReference type="EC" id="2.7.7.6"/>
    </reaction>
</comment>
<dbReference type="InterPro" id="IPR007081">
    <property type="entry name" value="RNA_pol_Rpb1_5"/>
</dbReference>
<dbReference type="Gene3D" id="1.10.274.100">
    <property type="entry name" value="RNA polymerase Rpb1, domain 3"/>
    <property type="match status" value="1"/>
</dbReference>
<evidence type="ECO:0000256" key="12">
    <source>
        <dbReference type="RuleBase" id="RU004279"/>
    </source>
</evidence>
<sequence length="1831" mass="202256">MDITRPLTSHIDGASFSFLSSDEIRAISVQQIANPVLFDSTNTPSRGGLYDPALGPIDRFDICQTCHQPSYECPGHYGHIELASPVFHPLFMTHAYNLLRGTCLFCFRFKAPFMQIILFVARIRLIDHNLLKEADDLANEQLLNQKSFVGADGARPGQAGIDVEDGDGTIETRESVGVETETVDAFRTRINDFVEKRIRESGNGGGATTAKDGAAYAARRALIGSFLKLIIVKSKCHYCRAFNPVMRKDGFVKIVERELTDRETGLHKAWGINRPNAILMSDAIMRGDAKSYKPVKKAPSDDMDVDTQTEDEDAGPDDDEEEEDEGGRGKKSTAARLQKIRDARKKSKDASKITRMVTPREVRATLRLLFHKEPVVCSLLYGKKDGPNGIYSRPGVDPIQDMRLADRFFMEVISVAPTRFRPASKMGDQTFENPSNELLNKIIRSSFELRDLNQALRGLTGKEVAGVSDGVEDSGVLDEQAIRAAGEERDSKRTRSYEAVLNSMVALQVAVNCFIDSSKNPTASAARQPPPGVKQALEKKEGLFRKHMMGKRVNYAARSVISPDVNIETNEIGVPPVFAQKLTFPEPVTQFNYNLMRDLVIAGPKKYPGAVAVRDEHGVETMLGSLTEDQRKAIADTLLTPPDLAGPMAKSSFAGMTGAPRTPTANKQVLRHLRDGDILVMNRQPTLHKPSMMAHKARVLNGEKTIRMHYANCNSYNADFDGDEMNMHFPQSQAARAECYNIANTDNQYLVPTSGNPLRGLIQDHVVAGVWMTCKDSLFSREEYQQLLYGALRTEEEYTGQGGRLRTLDPTVWKPQALWTGKQIISTVLLNLKPAGADGLNLKSKAKVAGRFWGKDHSGEEEVLFVDGELLTGVLDKSQFGSSAYGFVHSIYEIYGSDYAGKLLSILSRLFTKFLQHRAFTCRMDDLMLSVKGDGMRRERLKVAAESGRKAALRNVGLGEITDLFSVETDNKLKIRMEEVLRDDAKLAALDADMMSACNELTNSVNSIIPEHLDKLFPRNNMQMMTVSGAKGSPVNVSQISSLLGSQALEGRRVPVMVSGKTLPAFKAFDTTPRAGGYVASRFLTGIRPQEYYFHCMAGREGLIDTAVKTSRSGYLQRCLIKHLEGVRVHYDQTVRNSDGSILQFYYGEDGLDVTKSKYLEQFDFTALNHSNFKRRYYDEQLGRMVDSVKAEAHMVKALKKPHKYPPVMNLYDPATHVGSMSEAFAKKRNDYMAANTRGLLEVKMKKKDREVPKIRSIVPKVPTSTFAAITNVLYHRGLVEPGEAVGLLAAQGVGEPSTQMTLNTFHFAGHGAANVTLGIPRLREIVMTASQNIKTPIMHLPIRDGITQEQMKTFCKDGSRLVLSQVIDTAIVTERMSGKNAQNAFSRQRSYTIRLNFYPEEECVQEFNTEFLAILEGLDATFFPLLEREIIKELRKVSRDKIQQAASIGEGRRFDDGPNGSSEDAEEETAGAASEGGSRQKKKRDGKDGASGRNGQPPQNLANVGESDDENSMSEDGDGDADEAKRKSNSMAQSSYEDGSETEEDEETDEDDDDNDKKSKKSKSAKRSGEDDSDSDADAARANGGPSASHKPVSARRRADIRERVSELQTALQEASKFVTAFRSDKTGRWVEVDLQFDSKAEKLLLINVVERTCRMSVVHAIPGIQRIMIQPPQPGTTVSNTLTAEGINFQGIWDFGEGVIDFDKLYTNDIGALLHTYGVEAARAAIVSEMKAIFDTYGIAVSMRHLYLIADYQTATGGFRPFNRSGIADAPSPLLKASYEMTMTFLGNAALHQETEDFRSPSANLVIGRPIKSGTGAAGVHMALPTIPV</sequence>
<dbReference type="Pfam" id="PF00623">
    <property type="entry name" value="RNA_pol_Rpb1_2"/>
    <property type="match status" value="1"/>
</dbReference>
<feature type="compositionally biased region" description="Acidic residues" evidence="13">
    <location>
        <begin position="1507"/>
        <end position="1522"/>
    </location>
</feature>
<evidence type="ECO:0000313" key="15">
    <source>
        <dbReference type="EMBL" id="KAE8261571.1"/>
    </source>
</evidence>
<evidence type="ECO:0000256" key="8">
    <source>
        <dbReference type="ARBA" id="ARBA00022842"/>
    </source>
</evidence>
<dbReference type="GO" id="GO:0003899">
    <property type="term" value="F:DNA-directed RNA polymerase activity"/>
    <property type="evidence" value="ECO:0007669"/>
    <property type="project" value="UniProtKB-EC"/>
</dbReference>
<keyword evidence="4 12" id="KW-0808">Transferase</keyword>
<keyword evidence="9 12" id="KW-0804">Transcription</keyword>
<organism evidence="15 16">
    <name type="scientific">Tilletia caries</name>
    <name type="common">wheat bunt fungus</name>
    <dbReference type="NCBI Taxonomy" id="13290"/>
    <lineage>
        <taxon>Eukaryota</taxon>
        <taxon>Fungi</taxon>
        <taxon>Dikarya</taxon>
        <taxon>Basidiomycota</taxon>
        <taxon>Ustilaginomycotina</taxon>
        <taxon>Exobasidiomycetes</taxon>
        <taxon>Tilletiales</taxon>
        <taxon>Tilletiaceae</taxon>
        <taxon>Tilletia</taxon>
    </lineage>
</organism>
<dbReference type="Pfam" id="PF04983">
    <property type="entry name" value="RNA_pol_Rpb1_3"/>
    <property type="match status" value="1"/>
</dbReference>
<feature type="compositionally biased region" description="Polar residues" evidence="13">
    <location>
        <begin position="1494"/>
        <end position="1503"/>
    </location>
</feature>
<keyword evidence="6" id="KW-0479">Metal-binding</keyword>
<dbReference type="CDD" id="cd02735">
    <property type="entry name" value="RNAP_I_Rpa1_C"/>
    <property type="match status" value="1"/>
</dbReference>
<evidence type="ECO:0000256" key="9">
    <source>
        <dbReference type="ARBA" id="ARBA00023163"/>
    </source>
</evidence>
<feature type="region of interest" description="Disordered" evidence="13">
    <location>
        <begin position="291"/>
        <end position="352"/>
    </location>
</feature>
<gene>
    <name evidence="15" type="ORF">A4X03_0g3138</name>
</gene>
<evidence type="ECO:0000256" key="7">
    <source>
        <dbReference type="ARBA" id="ARBA00022833"/>
    </source>
</evidence>
<comment type="similarity">
    <text evidence="2 12">Belongs to the RNA polymerase beta' chain family.</text>
</comment>
<dbReference type="Pfam" id="PF04998">
    <property type="entry name" value="RNA_pol_Rpb1_5"/>
    <property type="match status" value="1"/>
</dbReference>
<keyword evidence="10" id="KW-0539">Nucleus</keyword>
<dbReference type="FunFam" id="1.10.274.100:FF:000006">
    <property type="entry name" value="DNA-directed RNA polymerase subunit"/>
    <property type="match status" value="1"/>
</dbReference>
<feature type="compositionally biased region" description="Acidic residues" evidence="13">
    <location>
        <begin position="301"/>
        <end position="325"/>
    </location>
</feature>
<dbReference type="GO" id="GO:0003677">
    <property type="term" value="F:DNA binding"/>
    <property type="evidence" value="ECO:0007669"/>
    <property type="project" value="InterPro"/>
</dbReference>
<dbReference type="Gene3D" id="3.30.1490.180">
    <property type="entry name" value="RNA polymerase ii"/>
    <property type="match status" value="1"/>
</dbReference>
<accession>A0A177VBL1</accession>
<dbReference type="Gene3D" id="1.10.150.390">
    <property type="match status" value="1"/>
</dbReference>
<evidence type="ECO:0000256" key="1">
    <source>
        <dbReference type="ARBA" id="ARBA00004123"/>
    </source>
</evidence>
<dbReference type="InterPro" id="IPR000722">
    <property type="entry name" value="RNA_pol_asu"/>
</dbReference>
<keyword evidence="5 12" id="KW-0548">Nucleotidyltransferase</keyword>
<evidence type="ECO:0000256" key="2">
    <source>
        <dbReference type="ARBA" id="ARBA00006460"/>
    </source>
</evidence>
<keyword evidence="7" id="KW-0862">Zinc</keyword>
<dbReference type="SUPFAM" id="SSF64484">
    <property type="entry name" value="beta and beta-prime subunits of DNA dependent RNA-polymerase"/>
    <property type="match status" value="1"/>
</dbReference>
<protein>
    <recommendedName>
        <fullName evidence="12">DNA-directed RNA polymerase subunit</fullName>
        <ecNumber evidence="12">2.7.7.6</ecNumber>
    </recommendedName>
</protein>
<evidence type="ECO:0000256" key="6">
    <source>
        <dbReference type="ARBA" id="ARBA00022723"/>
    </source>
</evidence>
<dbReference type="InterPro" id="IPR006592">
    <property type="entry name" value="RNA_pol_N"/>
</dbReference>
<keyword evidence="8" id="KW-0460">Magnesium</keyword>
<dbReference type="FunFam" id="2.40.40.20:FF:000019">
    <property type="entry name" value="DNA-directed RNA polymerase II subunit RPB1"/>
    <property type="match status" value="1"/>
</dbReference>
<feature type="region of interest" description="Disordered" evidence="13">
    <location>
        <begin position="1444"/>
        <end position="1601"/>
    </location>
</feature>
<dbReference type="SMART" id="SM00663">
    <property type="entry name" value="RPOLA_N"/>
    <property type="match status" value="1"/>
</dbReference>
<dbReference type="Gene3D" id="4.10.860.120">
    <property type="entry name" value="RNA polymerase II, clamp domain"/>
    <property type="match status" value="1"/>
</dbReference>
<evidence type="ECO:0000259" key="14">
    <source>
        <dbReference type="SMART" id="SM00663"/>
    </source>
</evidence>
<dbReference type="FunFam" id="4.10.860.120:FF:000006">
    <property type="entry name" value="DNA-directed RNA polymerase subunit"/>
    <property type="match status" value="1"/>
</dbReference>
<dbReference type="PANTHER" id="PTHR19376:SF11">
    <property type="entry name" value="DNA-DIRECTED RNA POLYMERASE I SUBUNIT RPA1"/>
    <property type="match status" value="1"/>
</dbReference>
<evidence type="ECO:0000256" key="4">
    <source>
        <dbReference type="ARBA" id="ARBA00022679"/>
    </source>
</evidence>
<dbReference type="PANTHER" id="PTHR19376">
    <property type="entry name" value="DNA-DIRECTED RNA POLYMERASE"/>
    <property type="match status" value="1"/>
</dbReference>
<dbReference type="GO" id="GO:0046872">
    <property type="term" value="F:metal ion binding"/>
    <property type="evidence" value="ECO:0007669"/>
    <property type="project" value="UniProtKB-KW"/>
</dbReference>
<dbReference type="Gene3D" id="2.40.40.20">
    <property type="match status" value="1"/>
</dbReference>
<evidence type="ECO:0000313" key="16">
    <source>
        <dbReference type="Proteomes" id="UP000077671"/>
    </source>
</evidence>
<dbReference type="InterPro" id="IPR007080">
    <property type="entry name" value="RNA_pol_Rpb1_1"/>
</dbReference>
<evidence type="ECO:0000256" key="10">
    <source>
        <dbReference type="ARBA" id="ARBA00023242"/>
    </source>
</evidence>
<reference evidence="15" key="2">
    <citation type="journal article" date="2019" name="IMA Fungus">
        <title>Genome sequencing and comparison of five Tilletia species to identify candidate genes for the detection of regulated species infecting wheat.</title>
        <authorList>
            <person name="Nguyen H.D.T."/>
            <person name="Sultana T."/>
            <person name="Kesanakurti P."/>
            <person name="Hambleton S."/>
        </authorList>
    </citation>
    <scope>NUCLEOTIDE SEQUENCE</scope>
    <source>
        <strain evidence="15">DAOMC 238032</strain>
    </source>
</reference>